<gene>
    <name evidence="14" type="primary">LOC110788052</name>
</gene>
<evidence type="ECO:0000256" key="6">
    <source>
        <dbReference type="ARBA" id="ARBA00023136"/>
    </source>
</evidence>
<reference evidence="13" key="1">
    <citation type="journal article" date="2021" name="Nat. Commun.">
        <title>Genomic analyses provide insights into spinach domestication and the genetic basis of agronomic traits.</title>
        <authorList>
            <person name="Cai X."/>
            <person name="Sun X."/>
            <person name="Xu C."/>
            <person name="Sun H."/>
            <person name="Wang X."/>
            <person name="Ge C."/>
            <person name="Zhang Z."/>
            <person name="Wang Q."/>
            <person name="Fei Z."/>
            <person name="Jiao C."/>
            <person name="Wang Q."/>
        </authorList>
    </citation>
    <scope>NUCLEOTIDE SEQUENCE [LARGE SCALE GENOMIC DNA]</scope>
    <source>
        <strain evidence="13">cv. Varoflay</strain>
    </source>
</reference>
<feature type="signal peptide" evidence="11">
    <location>
        <begin position="1"/>
        <end position="24"/>
    </location>
</feature>
<feature type="chain" id="PRO_5040440702" evidence="11">
    <location>
        <begin position="25"/>
        <end position="665"/>
    </location>
</feature>
<evidence type="ECO:0000259" key="12">
    <source>
        <dbReference type="Pfam" id="PF25079"/>
    </source>
</evidence>
<evidence type="ECO:0000256" key="1">
    <source>
        <dbReference type="ARBA" id="ARBA00004609"/>
    </source>
</evidence>
<protein>
    <submittedName>
        <fullName evidence="14">COBRA-like protein 7 isoform X1</fullName>
    </submittedName>
</protein>
<keyword evidence="5 11" id="KW-0732">Signal</keyword>
<keyword evidence="10" id="KW-1133">Transmembrane helix</keyword>
<dbReference type="RefSeq" id="XP_021848388.1">
    <property type="nucleotide sequence ID" value="XM_021992696.2"/>
</dbReference>
<evidence type="ECO:0000256" key="5">
    <source>
        <dbReference type="ARBA" id="ARBA00022729"/>
    </source>
</evidence>
<sequence length="665" mass="73070">MAPDRAIISTLLLLLLLILSLSSAQPLTRIRPKSPPADDELPPAPAPAPSSDLCNGIWLSYTFTSGKKIHPIKKLPKQPYSFKSELTIINNDEVALKSWEVYVGFQHDEFLVSASNVVLANGSSLPGLVGEGTVFAGYPVANLKTAIQTAGDMDQMSVNVEFEGTQFGVVPPRVPLPHNISLVNDGYICPKPVREGNVTLNTCCARDPKFKAKMTITDDFLPRKNGDLTIMYDVTKSYTGSYWAQVTMANHNPLGRLDYWKLSWNWMQGEFIVDMKGAYPDVVDANDCISGPQAAQYTGLDWSTVLNCQRRPTLVDLPPQYANDTLLGKIPYCCRNGTILPQGMDESKSVSAFLMHVNKMPPQMNQSLIDPPQNWQIKGILNPNYKCGPPVRVSPSEFPSPTGLPINTTVFASWQVVCNITKPKNAAPKCCVSFSSYFNDSIVPCKTCACGCPTSTGKTCSTTAPAMFLPPEAQLLPFDNRTKLSVAWARLNHRSIPNPLPCSDNCGVSINWHLFTDFNKGWSARVTIFNWEETVFADWFVAAEMKNAAAGFQKAYSFNGTVMGETNTTIFMQGIEGLNYLMGETNGTRPIDPRVPGKQQSVLSFTKKLTPGIRVAERDGFPTKFYFNGEECSLPSIIPINSAYKKGPLTIISVLIAALVLVFIQ</sequence>
<keyword evidence="4" id="KW-0336">GPI-anchor</keyword>
<proteinExistence type="inferred from homology"/>
<dbReference type="GO" id="GO:0010215">
    <property type="term" value="P:cellulose microfibril organization"/>
    <property type="evidence" value="ECO:0007669"/>
    <property type="project" value="InterPro"/>
</dbReference>
<evidence type="ECO:0000256" key="8">
    <source>
        <dbReference type="ARBA" id="ARBA00023288"/>
    </source>
</evidence>
<feature type="domain" description="COBRA C-terminal" evidence="12">
    <location>
        <begin position="429"/>
        <end position="639"/>
    </location>
</feature>
<dbReference type="Pfam" id="PF25079">
    <property type="entry name" value="COB_C"/>
    <property type="match status" value="1"/>
</dbReference>
<evidence type="ECO:0000256" key="4">
    <source>
        <dbReference type="ARBA" id="ARBA00022622"/>
    </source>
</evidence>
<comment type="similarity">
    <text evidence="2">Belongs to the COBRA family.</text>
</comment>
<dbReference type="GO" id="GO:0098552">
    <property type="term" value="C:side of membrane"/>
    <property type="evidence" value="ECO:0007669"/>
    <property type="project" value="UniProtKB-KW"/>
</dbReference>
<dbReference type="PANTHER" id="PTHR31052:SF3">
    <property type="entry name" value="COBRA-LIKE PROTEIN 7"/>
    <property type="match status" value="1"/>
</dbReference>
<dbReference type="OrthoDB" id="2014623at2759"/>
<dbReference type="GO" id="GO:0005886">
    <property type="term" value="C:plasma membrane"/>
    <property type="evidence" value="ECO:0007669"/>
    <property type="project" value="UniProtKB-SubCell"/>
</dbReference>
<keyword evidence="6 10" id="KW-0472">Membrane</keyword>
<keyword evidence="3" id="KW-1003">Cell membrane</keyword>
<dbReference type="Proteomes" id="UP000813463">
    <property type="component" value="Chromosome 3"/>
</dbReference>
<evidence type="ECO:0000256" key="3">
    <source>
        <dbReference type="ARBA" id="ARBA00022475"/>
    </source>
</evidence>
<keyword evidence="8" id="KW-0449">Lipoprotein</keyword>
<keyword evidence="7" id="KW-0325">Glycoprotein</keyword>
<dbReference type="Pfam" id="PF04833">
    <property type="entry name" value="COBRA"/>
    <property type="match status" value="1"/>
</dbReference>
<keyword evidence="10" id="KW-0812">Transmembrane</keyword>
<evidence type="ECO:0000256" key="9">
    <source>
        <dbReference type="SAM" id="MobiDB-lite"/>
    </source>
</evidence>
<feature type="region of interest" description="Disordered" evidence="9">
    <location>
        <begin position="29"/>
        <end position="49"/>
    </location>
</feature>
<dbReference type="AlphaFoldDB" id="A0A9R0IG59"/>
<reference evidence="14" key="2">
    <citation type="submission" date="2025-08" db="UniProtKB">
        <authorList>
            <consortium name="RefSeq"/>
        </authorList>
    </citation>
    <scope>IDENTIFICATION</scope>
    <source>
        <tissue evidence="14">Leaf</tissue>
    </source>
</reference>
<dbReference type="InterPro" id="IPR056900">
    <property type="entry name" value="COB_C"/>
</dbReference>
<name>A0A9R0IG59_SPIOL</name>
<dbReference type="KEGG" id="soe:110788052"/>
<feature type="transmembrane region" description="Helical" evidence="10">
    <location>
        <begin position="647"/>
        <end position="664"/>
    </location>
</feature>
<evidence type="ECO:0000256" key="7">
    <source>
        <dbReference type="ARBA" id="ARBA00023180"/>
    </source>
</evidence>
<evidence type="ECO:0000313" key="13">
    <source>
        <dbReference type="Proteomes" id="UP000813463"/>
    </source>
</evidence>
<organism evidence="13 14">
    <name type="scientific">Spinacia oleracea</name>
    <name type="common">Spinach</name>
    <dbReference type="NCBI Taxonomy" id="3562"/>
    <lineage>
        <taxon>Eukaryota</taxon>
        <taxon>Viridiplantae</taxon>
        <taxon>Streptophyta</taxon>
        <taxon>Embryophyta</taxon>
        <taxon>Tracheophyta</taxon>
        <taxon>Spermatophyta</taxon>
        <taxon>Magnoliopsida</taxon>
        <taxon>eudicotyledons</taxon>
        <taxon>Gunneridae</taxon>
        <taxon>Pentapetalae</taxon>
        <taxon>Caryophyllales</taxon>
        <taxon>Chenopodiaceae</taxon>
        <taxon>Chenopodioideae</taxon>
        <taxon>Anserineae</taxon>
        <taxon>Spinacia</taxon>
    </lineage>
</organism>
<comment type="subcellular location">
    <subcellularLocation>
        <location evidence="1">Cell membrane</location>
        <topology evidence="1">Lipid-anchor</topology>
        <topology evidence="1">GPI-anchor</topology>
    </subcellularLocation>
</comment>
<dbReference type="InterPro" id="IPR006918">
    <property type="entry name" value="COBRA_pln"/>
</dbReference>
<accession>A0A9R0IG59</accession>
<evidence type="ECO:0000256" key="11">
    <source>
        <dbReference type="SAM" id="SignalP"/>
    </source>
</evidence>
<dbReference type="GeneID" id="110788052"/>
<evidence type="ECO:0000256" key="2">
    <source>
        <dbReference type="ARBA" id="ARBA00005507"/>
    </source>
</evidence>
<evidence type="ECO:0000256" key="10">
    <source>
        <dbReference type="SAM" id="Phobius"/>
    </source>
</evidence>
<dbReference type="PANTHER" id="PTHR31052">
    <property type="entry name" value="COBRA-LIKE PROTEIN 7"/>
    <property type="match status" value="1"/>
</dbReference>
<evidence type="ECO:0000313" key="14">
    <source>
        <dbReference type="RefSeq" id="XP_021848388.1"/>
    </source>
</evidence>
<keyword evidence="13" id="KW-1185">Reference proteome</keyword>